<evidence type="ECO:0000313" key="2">
    <source>
        <dbReference type="EMBL" id="SUZ60581.1"/>
    </source>
</evidence>
<sequence length="172" mass="19057">VIESLRSKLAGSYPMQGDDTGGTWMRWLLTAIVLLASVACASAPVARDFDDVSDYRAVSFTEVWDAVVVMSGDQNWAIETLDRDRGLITTEWTSADNVSYRDCGAPGFRATHIDPMGRLDLVVRETDNGTSVTVTTNWRVTRNSVNSLASVECLSTGMLERELHDAVRRRLR</sequence>
<organism evidence="2">
    <name type="scientific">marine metagenome</name>
    <dbReference type="NCBI Taxonomy" id="408172"/>
    <lineage>
        <taxon>unclassified sequences</taxon>
        <taxon>metagenomes</taxon>
        <taxon>ecological metagenomes</taxon>
    </lineage>
</organism>
<proteinExistence type="predicted"/>
<keyword evidence="1" id="KW-1133">Transmembrane helix</keyword>
<gene>
    <name evidence="2" type="ORF">METZ01_LOCUS13435</name>
</gene>
<accession>A0A381P120</accession>
<evidence type="ECO:0000256" key="1">
    <source>
        <dbReference type="SAM" id="Phobius"/>
    </source>
</evidence>
<name>A0A381P120_9ZZZZ</name>
<feature type="non-terminal residue" evidence="2">
    <location>
        <position position="1"/>
    </location>
</feature>
<keyword evidence="1" id="KW-0812">Transmembrane</keyword>
<protein>
    <submittedName>
        <fullName evidence="2">Uncharacterized protein</fullName>
    </submittedName>
</protein>
<reference evidence="2" key="1">
    <citation type="submission" date="2018-05" db="EMBL/GenBank/DDBJ databases">
        <authorList>
            <person name="Lanie J.A."/>
            <person name="Ng W.-L."/>
            <person name="Kazmierczak K.M."/>
            <person name="Andrzejewski T.M."/>
            <person name="Davidsen T.M."/>
            <person name="Wayne K.J."/>
            <person name="Tettelin H."/>
            <person name="Glass J.I."/>
            <person name="Rusch D."/>
            <person name="Podicherti R."/>
            <person name="Tsui H.-C.T."/>
            <person name="Winkler M.E."/>
        </authorList>
    </citation>
    <scope>NUCLEOTIDE SEQUENCE</scope>
</reference>
<dbReference type="AlphaFoldDB" id="A0A381P120"/>
<keyword evidence="1" id="KW-0472">Membrane</keyword>
<dbReference type="EMBL" id="UINC01000753">
    <property type="protein sequence ID" value="SUZ60581.1"/>
    <property type="molecule type" value="Genomic_DNA"/>
</dbReference>
<feature type="transmembrane region" description="Helical" evidence="1">
    <location>
        <begin position="24"/>
        <end position="46"/>
    </location>
</feature>